<dbReference type="AlphaFoldDB" id="A0A061ATJ4"/>
<dbReference type="EMBL" id="LK052940">
    <property type="protein sequence ID" value="CDR40954.1"/>
    <property type="molecule type" value="Genomic_DNA"/>
</dbReference>
<dbReference type="Gene3D" id="1.25.40.10">
    <property type="entry name" value="Tetratricopeptide repeat domain"/>
    <property type="match status" value="1"/>
</dbReference>
<feature type="region of interest" description="Disordered" evidence="1">
    <location>
        <begin position="41"/>
        <end position="132"/>
    </location>
</feature>
<proteinExistence type="predicted"/>
<name>A0A061ATJ4_RHOTO</name>
<feature type="region of interest" description="Disordered" evidence="1">
    <location>
        <begin position="198"/>
        <end position="255"/>
    </location>
</feature>
<reference evidence="2" key="1">
    <citation type="journal article" date="2014" name="Genome Announc.">
        <title>Draft genome sequence of Rhodosporidium toruloides CECT1137, an oleaginous yeast of biotechnological interest.</title>
        <authorList>
            <person name="Morin N."/>
            <person name="Calcas X."/>
            <person name="Devillers H."/>
            <person name="Durrens P."/>
            <person name="Sherman D.J."/>
            <person name="Nicaud J.-M."/>
            <person name="Neuveglise C."/>
        </authorList>
    </citation>
    <scope>NUCLEOTIDE SEQUENCE</scope>
    <source>
        <strain evidence="2">CECT1137</strain>
    </source>
</reference>
<organism evidence="2">
    <name type="scientific">Rhodotorula toruloides</name>
    <name type="common">Yeast</name>
    <name type="synonym">Rhodosporidium toruloides</name>
    <dbReference type="NCBI Taxonomy" id="5286"/>
    <lineage>
        <taxon>Eukaryota</taxon>
        <taxon>Fungi</taxon>
        <taxon>Dikarya</taxon>
        <taxon>Basidiomycota</taxon>
        <taxon>Pucciniomycotina</taxon>
        <taxon>Microbotryomycetes</taxon>
        <taxon>Sporidiobolales</taxon>
        <taxon>Sporidiobolaceae</taxon>
        <taxon>Rhodotorula</taxon>
    </lineage>
</organism>
<evidence type="ECO:0000256" key="1">
    <source>
        <dbReference type="SAM" id="MobiDB-lite"/>
    </source>
</evidence>
<sequence length="786" mass="87277">MKLFLRTNPPRSLDWLGMVGPRLRTAAQSVTCECWRYYGTGSSSSSPYPIASTSRTTLDDPLPTWQDLVGVNSSESTRSDTAERRRDYPLSRRATSRPPLLPPSAPSSDPNARDTDRIELIPPDAPTRPFLRDKSQISPYLPLVTLERNHLLSELRKALFPSSVYRARRREGVGKARPDSVWVALARVLRYPTDLPRLPKSEYPTSTRARRRDEGEEVLQRVEGEGKGEAGGEGFFTSSHPGADGHAEPALQGAPHEIHRDKIVLSLAELRRAFSIFASARPRSVTGLHRLLVVAELIAQQSMTSTAAHPISMAGLSDDLHRLTGGGAGLRGKDWTSLVLFVGASMRTPKAEQDVGGAMALFSQWLETRQFERQQPTSASDSSSSSARLTHRDRKTGLRDRSAEQRLYNALLFVVGRAKMWDLFDQVLRRMKDEGFGGDCATIVELIKREDKRAGPLLNAWRYFEQAVATPMYEEGREHEVEAVWAAMVWVYAKQGRSEEAMRMYEAMCARATVDLDELRPSSPAAYDRDWLKQGFASSATDTAKVPLSSASTGIIVHAPPVNDRVYTSLLQAFAFRGELRSALRILRHISESTDPAIQPAIHHFSPIFQAFANHGGGLYGNPAASVNETLIKGTRVSQYALKRDASPLAALTQQAAAKAVRGQRGAAASPPEDPFTLDNLATIFQSFLSISAPPSTAHPSLPYLGARTAPTARQIFWILFAFDKLSQGDSELVLEVWDELVRKFAEEEGRRKGWTGWYMDNRVARLVRTHEQRAAERLERLKALE</sequence>
<accession>A0A061ATJ4</accession>
<dbReference type="Pfam" id="PF01535">
    <property type="entry name" value="PPR"/>
    <property type="match status" value="1"/>
</dbReference>
<protein>
    <submittedName>
        <fullName evidence="2">RHTO0S05e09648g1_1</fullName>
    </submittedName>
</protein>
<feature type="compositionally biased region" description="Low complexity" evidence="1">
    <location>
        <begin position="41"/>
        <end position="54"/>
    </location>
</feature>
<feature type="compositionally biased region" description="Basic and acidic residues" evidence="1">
    <location>
        <begin position="211"/>
        <end position="230"/>
    </location>
</feature>
<feature type="compositionally biased region" description="Basic and acidic residues" evidence="1">
    <location>
        <begin position="77"/>
        <end position="90"/>
    </location>
</feature>
<dbReference type="OrthoDB" id="1908178at2759"/>
<dbReference type="InterPro" id="IPR002885">
    <property type="entry name" value="PPR_rpt"/>
</dbReference>
<evidence type="ECO:0000313" key="2">
    <source>
        <dbReference type="EMBL" id="CDR40954.1"/>
    </source>
</evidence>
<feature type="compositionally biased region" description="Low complexity" evidence="1">
    <location>
        <begin position="378"/>
        <end position="387"/>
    </location>
</feature>
<dbReference type="InterPro" id="IPR011990">
    <property type="entry name" value="TPR-like_helical_dom_sf"/>
</dbReference>
<gene>
    <name evidence="2" type="ORF">RHTO0S_05e09648g</name>
</gene>
<feature type="region of interest" description="Disordered" evidence="1">
    <location>
        <begin position="373"/>
        <end position="398"/>
    </location>
</feature>